<accession>D7G8N6</accession>
<evidence type="ECO:0000313" key="2">
    <source>
        <dbReference type="Proteomes" id="UP000002630"/>
    </source>
</evidence>
<dbReference type="EMBL" id="FN649760">
    <property type="protein sequence ID" value="CBJ28060.1"/>
    <property type="molecule type" value="Genomic_DNA"/>
</dbReference>
<gene>
    <name evidence="1" type="ORF">Esi_0091_0016</name>
</gene>
<proteinExistence type="predicted"/>
<protein>
    <submittedName>
        <fullName evidence="1">Uncharacterized protein</fullName>
    </submittedName>
</protein>
<reference evidence="1 2" key="1">
    <citation type="journal article" date="2010" name="Nature">
        <title>The Ectocarpus genome and the independent evolution of multicellularity in brown algae.</title>
        <authorList>
            <person name="Cock J.M."/>
            <person name="Sterck L."/>
            <person name="Rouze P."/>
            <person name="Scornet D."/>
            <person name="Allen A.E."/>
            <person name="Amoutzias G."/>
            <person name="Anthouard V."/>
            <person name="Artiguenave F."/>
            <person name="Aury J.M."/>
            <person name="Badger J.H."/>
            <person name="Beszteri B."/>
            <person name="Billiau K."/>
            <person name="Bonnet E."/>
            <person name="Bothwell J.H."/>
            <person name="Bowler C."/>
            <person name="Boyen C."/>
            <person name="Brownlee C."/>
            <person name="Carrano C.J."/>
            <person name="Charrier B."/>
            <person name="Cho G.Y."/>
            <person name="Coelho S.M."/>
            <person name="Collen J."/>
            <person name="Corre E."/>
            <person name="Da Silva C."/>
            <person name="Delage L."/>
            <person name="Delaroque N."/>
            <person name="Dittami S.M."/>
            <person name="Doulbeau S."/>
            <person name="Elias M."/>
            <person name="Farnham G."/>
            <person name="Gachon C.M."/>
            <person name="Gschloessl B."/>
            <person name="Heesch S."/>
            <person name="Jabbari K."/>
            <person name="Jubin C."/>
            <person name="Kawai H."/>
            <person name="Kimura K."/>
            <person name="Kloareg B."/>
            <person name="Kupper F.C."/>
            <person name="Lang D."/>
            <person name="Le Bail A."/>
            <person name="Leblanc C."/>
            <person name="Lerouge P."/>
            <person name="Lohr M."/>
            <person name="Lopez P.J."/>
            <person name="Martens C."/>
            <person name="Maumus F."/>
            <person name="Michel G."/>
            <person name="Miranda-Saavedra D."/>
            <person name="Morales J."/>
            <person name="Moreau H."/>
            <person name="Motomura T."/>
            <person name="Nagasato C."/>
            <person name="Napoli C.A."/>
            <person name="Nelson D.R."/>
            <person name="Nyvall-Collen P."/>
            <person name="Peters A.F."/>
            <person name="Pommier C."/>
            <person name="Potin P."/>
            <person name="Poulain J."/>
            <person name="Quesneville H."/>
            <person name="Read B."/>
            <person name="Rensing S.A."/>
            <person name="Ritter A."/>
            <person name="Rousvoal S."/>
            <person name="Samanta M."/>
            <person name="Samson G."/>
            <person name="Schroeder D.C."/>
            <person name="Segurens B."/>
            <person name="Strittmatter M."/>
            <person name="Tonon T."/>
            <person name="Tregear J.W."/>
            <person name="Valentin K."/>
            <person name="von Dassow P."/>
            <person name="Yamagishi T."/>
            <person name="Van de Peer Y."/>
            <person name="Wincker P."/>
        </authorList>
    </citation>
    <scope>NUCLEOTIDE SEQUENCE [LARGE SCALE GENOMIC DNA]</scope>
    <source>
        <strain evidence="2">Ec32 / CCAP1310/4</strain>
    </source>
</reference>
<dbReference type="OrthoDB" id="10372662at2759"/>
<name>D7G8N6_ECTSI</name>
<dbReference type="AlphaFoldDB" id="D7G8N6"/>
<dbReference type="InParanoid" id="D7G8N6"/>
<keyword evidence="2" id="KW-1185">Reference proteome</keyword>
<organism evidence="1 2">
    <name type="scientific">Ectocarpus siliculosus</name>
    <name type="common">Brown alga</name>
    <name type="synonym">Conferva siliculosa</name>
    <dbReference type="NCBI Taxonomy" id="2880"/>
    <lineage>
        <taxon>Eukaryota</taxon>
        <taxon>Sar</taxon>
        <taxon>Stramenopiles</taxon>
        <taxon>Ochrophyta</taxon>
        <taxon>PX clade</taxon>
        <taxon>Phaeophyceae</taxon>
        <taxon>Ectocarpales</taxon>
        <taxon>Ectocarpaceae</taxon>
        <taxon>Ectocarpus</taxon>
    </lineage>
</organism>
<sequence length="263" mass="29668">MIRPVGVTYQSGIGKSTLIKSWSMRYTKTRRRPQPLPGAKELTPTEKQAAVAAAKKQADYNPEPWKNNGVWENKIVSFVVNGEAWHSRERMYGLLHHYHSGSAHTKCHMMGNSLADRILVDDRVTEKLSESTWTTTALHHGLQYGTQGPLTHPRNERNKWTGLGAVATRDSVVAEGDNMSSLGADHADKKRWADLELPFADFLLNARLVLTRVMKKNDIPPDLHEALFLSCIVHASDHTLIHRIQWGKVFNLDTTNTFKPGTW</sequence>
<dbReference type="Proteomes" id="UP000002630">
    <property type="component" value="Unassembled WGS sequence"/>
</dbReference>
<evidence type="ECO:0000313" key="1">
    <source>
        <dbReference type="EMBL" id="CBJ28060.1"/>
    </source>
</evidence>